<organism evidence="2 3">
    <name type="scientific">Methylomagnum ishizawai</name>
    <dbReference type="NCBI Taxonomy" id="1760988"/>
    <lineage>
        <taxon>Bacteria</taxon>
        <taxon>Pseudomonadati</taxon>
        <taxon>Pseudomonadota</taxon>
        <taxon>Gammaproteobacteria</taxon>
        <taxon>Methylococcales</taxon>
        <taxon>Methylococcaceae</taxon>
        <taxon>Methylomagnum</taxon>
    </lineage>
</organism>
<feature type="transmembrane region" description="Helical" evidence="1">
    <location>
        <begin position="65"/>
        <end position="84"/>
    </location>
</feature>
<dbReference type="EMBL" id="FXAM01000001">
    <property type="protein sequence ID" value="SMF93904.1"/>
    <property type="molecule type" value="Genomic_DNA"/>
</dbReference>
<evidence type="ECO:0000256" key="1">
    <source>
        <dbReference type="SAM" id="Phobius"/>
    </source>
</evidence>
<gene>
    <name evidence="2" type="ORF">SAMN02949497_1200</name>
</gene>
<name>A0A1Y6D0H3_9GAMM</name>
<accession>A0A1Y6D0H3</accession>
<feature type="transmembrane region" description="Helical" evidence="1">
    <location>
        <begin position="167"/>
        <end position="190"/>
    </location>
</feature>
<evidence type="ECO:0000313" key="3">
    <source>
        <dbReference type="Proteomes" id="UP000192923"/>
    </source>
</evidence>
<dbReference type="AlphaFoldDB" id="A0A1Y6D0H3"/>
<dbReference type="RefSeq" id="WP_125468813.1">
    <property type="nucleotide sequence ID" value="NZ_FXAM01000001.1"/>
</dbReference>
<proteinExistence type="predicted"/>
<sequence>MAGILKSRPGPAHHAAGTYHWLVIIRPNSRQGAVGLVTIPGSGPYGLTSPLYRLGFKDTSNIGRLAVKTYPAFIIASLLAPAYSYGYTGESHANPLLGLVIFIVLVILALLVTLAKGGKSPDTETTQERGSSTIKINTQLRPLNANDVVLVGVDIPFWDMVFLMVKWAIATIPAFFILSMLGYFVFYTLLSVGNRALN</sequence>
<dbReference type="STRING" id="1760988.SAMN02949497_1200"/>
<feature type="transmembrane region" description="Helical" evidence="1">
    <location>
        <begin position="96"/>
        <end position="115"/>
    </location>
</feature>
<keyword evidence="3" id="KW-1185">Reference proteome</keyword>
<reference evidence="2 3" key="1">
    <citation type="submission" date="2016-12" db="EMBL/GenBank/DDBJ databases">
        <authorList>
            <person name="Song W.-J."/>
            <person name="Kurnit D.M."/>
        </authorList>
    </citation>
    <scope>NUCLEOTIDE SEQUENCE [LARGE SCALE GENOMIC DNA]</scope>
    <source>
        <strain evidence="2 3">175</strain>
    </source>
</reference>
<protein>
    <submittedName>
        <fullName evidence="2">Uncharacterized protein</fullName>
    </submittedName>
</protein>
<keyword evidence="1" id="KW-1133">Transmembrane helix</keyword>
<dbReference type="Proteomes" id="UP000192923">
    <property type="component" value="Unassembled WGS sequence"/>
</dbReference>
<keyword evidence="1" id="KW-0812">Transmembrane</keyword>
<keyword evidence="1" id="KW-0472">Membrane</keyword>
<dbReference type="OrthoDB" id="5296797at2"/>
<evidence type="ECO:0000313" key="2">
    <source>
        <dbReference type="EMBL" id="SMF93904.1"/>
    </source>
</evidence>